<evidence type="ECO:0000313" key="3">
    <source>
        <dbReference type="EMBL" id="SPR02097.1"/>
    </source>
</evidence>
<feature type="domain" description="Protein ENHANCED DISEASE RESISTANCE 2 C-terminal" evidence="2">
    <location>
        <begin position="41"/>
        <end position="253"/>
    </location>
</feature>
<dbReference type="EMBL" id="OVEO01000020">
    <property type="protein sequence ID" value="SPR02097.1"/>
    <property type="molecule type" value="Genomic_DNA"/>
</dbReference>
<evidence type="ECO:0000313" key="4">
    <source>
        <dbReference type="Proteomes" id="UP000290189"/>
    </source>
</evidence>
<sequence>MLAVILPAILLAIGRPQVILGCGMPPAPERLFVSGAGPHTWSAPSGDNFHIRSELYLENGAKEPSNPAHMVLLDADIVLHNDPKVKKFDQLSRKTDSYVHYLRNHCNDRRRLLVIVFQMHPRYLVLTFAVDDGAAPSASGALLDSLFSSSAWGDDECAQRFKMLPRLANFSIPFYNVNQPVLIASRLSTTFYRTGDLVEIDIDVFSSRIARWIYRYVESAAASLEVDLGFVLQGNSRQELPERILGAVHLSRVNLAERVTRTSAWPVE</sequence>
<reference evidence="3 4" key="1">
    <citation type="submission" date="2018-03" db="EMBL/GenBank/DDBJ databases">
        <authorList>
            <person name="Fogelqvist J."/>
        </authorList>
    </citation>
    <scope>NUCLEOTIDE SEQUENCE [LARGE SCALE GENOMIC DNA]</scope>
</reference>
<proteinExistence type="predicted"/>
<feature type="signal peptide" evidence="1">
    <location>
        <begin position="1"/>
        <end position="21"/>
    </location>
</feature>
<name>A0A3P3YPE1_PLABS</name>
<dbReference type="InterPro" id="IPR009769">
    <property type="entry name" value="EDR2_C"/>
</dbReference>
<dbReference type="Pfam" id="PF07059">
    <property type="entry name" value="EDR2_C"/>
    <property type="match status" value="1"/>
</dbReference>
<protein>
    <recommendedName>
        <fullName evidence="2">Protein ENHANCED DISEASE RESISTANCE 2 C-terminal domain-containing protein</fullName>
    </recommendedName>
</protein>
<evidence type="ECO:0000256" key="1">
    <source>
        <dbReference type="SAM" id="SignalP"/>
    </source>
</evidence>
<evidence type="ECO:0000259" key="2">
    <source>
        <dbReference type="Pfam" id="PF07059"/>
    </source>
</evidence>
<dbReference type="AlphaFoldDB" id="A0A3P3YPE1"/>
<feature type="chain" id="PRO_5018181760" description="Protein ENHANCED DISEASE RESISTANCE 2 C-terminal domain-containing protein" evidence="1">
    <location>
        <begin position="22"/>
        <end position="268"/>
    </location>
</feature>
<accession>A0A3P3YPE1</accession>
<dbReference type="PANTHER" id="PTHR12136">
    <property type="entry name" value="ENHANCED DISEASE RESISTANCE-RELATED"/>
    <property type="match status" value="1"/>
</dbReference>
<dbReference type="PANTHER" id="PTHR12136:SF41">
    <property type="entry name" value="PLECKSTRIN HOMOLOGY (PH) AND LIPID-BINDING START DOMAINS-CONTAINING PROTEIN"/>
    <property type="match status" value="1"/>
</dbReference>
<organism evidence="3 4">
    <name type="scientific">Plasmodiophora brassicae</name>
    <name type="common">Clubroot disease agent</name>
    <dbReference type="NCBI Taxonomy" id="37360"/>
    <lineage>
        <taxon>Eukaryota</taxon>
        <taxon>Sar</taxon>
        <taxon>Rhizaria</taxon>
        <taxon>Endomyxa</taxon>
        <taxon>Phytomyxea</taxon>
        <taxon>Plasmodiophorida</taxon>
        <taxon>Plasmodiophoridae</taxon>
        <taxon>Plasmodiophora</taxon>
    </lineage>
</organism>
<geneLocation type="mitochondrion" evidence="3"/>
<dbReference type="Proteomes" id="UP000290189">
    <property type="component" value="Unassembled WGS sequence"/>
</dbReference>
<dbReference type="InterPro" id="IPR045096">
    <property type="entry name" value="EDR2-like"/>
</dbReference>
<gene>
    <name evidence="3" type="ORF">PLBR_LOCUS9312</name>
</gene>
<keyword evidence="3" id="KW-0496">Mitochondrion</keyword>
<keyword evidence="1" id="KW-0732">Signal</keyword>